<dbReference type="SUPFAM" id="SSF46785">
    <property type="entry name" value="Winged helix' DNA-binding domain"/>
    <property type="match status" value="1"/>
</dbReference>
<keyword evidence="2" id="KW-1185">Reference proteome</keyword>
<dbReference type="InterPro" id="IPR036390">
    <property type="entry name" value="WH_DNA-bd_sf"/>
</dbReference>
<evidence type="ECO:0000313" key="1">
    <source>
        <dbReference type="EMBL" id="KGD60149.1"/>
    </source>
</evidence>
<dbReference type="Proteomes" id="UP000029443">
    <property type="component" value="Unassembled WGS sequence"/>
</dbReference>
<evidence type="ECO:0000313" key="2">
    <source>
        <dbReference type="Proteomes" id="UP000029443"/>
    </source>
</evidence>
<sequence length="505" mass="55600">MLGLLGTSAEFDRRNGLASIAGPTRYFLYRLLCDDEGRGVAFTVQDYVERFKLNDRVVSKAIRELSESGVLQKRFVDGGLGKRRRCLELEPQLEEALAGLESEQPVVELRSLAEHVLTATGDDTGKPGQKWLTPYNRLVLAALLVGSNSAGAVYGVGGSDLKRLAGLTDDGLRSQLSTLMQRGYLRSRVAGVTGRYLLGMSKGAYFINLAHPDFMGIGGAACFLIREAKLSSKENRYRTAFGMYNAAKVIGSLQQKEAREANKSARWRAGDTGILPSTQTAMEFERAFTARGELRAPCNLHENFRDTPSERFSRYLQMLINRYASLIVNSCLHHGGWDGNDENGELRTEIRQHLGTKAAQAPLAVVDAIVCASIHEAVRVWEVLVSDAEIWRVVMSGARCLILPLFEVRDAHVVTPIVLSGEGIPDEMRGECWKVSMLPDLGRRLYRQSYRRHAGKEQELGAQAELWGLRGVGKRYPLNKSHGSGLAEDASFSNLVTGAPPTEGD</sequence>
<dbReference type="EMBL" id="ARXU01000014">
    <property type="protein sequence ID" value="KGD60149.1"/>
    <property type="molecule type" value="Genomic_DNA"/>
</dbReference>
<gene>
    <name evidence="1" type="ORF">T9A_02907</name>
</gene>
<evidence type="ECO:0008006" key="3">
    <source>
        <dbReference type="Google" id="ProtNLM"/>
    </source>
</evidence>
<proteinExistence type="predicted"/>
<name>A0ABR4W9R0_9GAMM</name>
<comment type="caution">
    <text evidence="1">The sequence shown here is derived from an EMBL/GenBank/DDBJ whole genome shotgun (WGS) entry which is preliminary data.</text>
</comment>
<reference evidence="1 2" key="1">
    <citation type="submission" date="2012-09" db="EMBL/GenBank/DDBJ databases">
        <title>Genome Sequence of alkane-degrading Bacterium Alcanivorax jadensis T9.</title>
        <authorList>
            <person name="Lai Q."/>
            <person name="Shao Z."/>
        </authorList>
    </citation>
    <scope>NUCLEOTIDE SEQUENCE [LARGE SCALE GENOMIC DNA]</scope>
    <source>
        <strain evidence="1 2">T9</strain>
    </source>
</reference>
<organism evidence="1 2">
    <name type="scientific">Alcanivorax jadensis T9</name>
    <dbReference type="NCBI Taxonomy" id="1177181"/>
    <lineage>
        <taxon>Bacteria</taxon>
        <taxon>Pseudomonadati</taxon>
        <taxon>Pseudomonadota</taxon>
        <taxon>Gammaproteobacteria</taxon>
        <taxon>Oceanospirillales</taxon>
        <taxon>Alcanivoracaceae</taxon>
        <taxon>Alcanivorax</taxon>
    </lineage>
</organism>
<accession>A0ABR4W9R0</accession>
<protein>
    <recommendedName>
        <fullName evidence="3">MarR family transcriptional regulator</fullName>
    </recommendedName>
</protein>